<dbReference type="GO" id="GO:0032299">
    <property type="term" value="C:ribonuclease H2 complex"/>
    <property type="evidence" value="ECO:0007669"/>
    <property type="project" value="InterPro"/>
</dbReference>
<feature type="domain" description="Rnh202 triple barrel" evidence="7">
    <location>
        <begin position="16"/>
        <end position="81"/>
    </location>
</feature>
<dbReference type="InterPro" id="IPR041195">
    <property type="entry name" value="Rnh202_N"/>
</dbReference>
<dbReference type="InterPro" id="IPR019024">
    <property type="entry name" value="RNase_H2_suB_wHTH"/>
</dbReference>
<evidence type="ECO:0000256" key="4">
    <source>
        <dbReference type="ARBA" id="ARBA00024778"/>
    </source>
</evidence>
<dbReference type="GO" id="GO:0005654">
    <property type="term" value="C:nucleoplasm"/>
    <property type="evidence" value="ECO:0007669"/>
    <property type="project" value="TreeGrafter"/>
</dbReference>
<reference evidence="8 9" key="1">
    <citation type="submission" date="2018-10" db="EMBL/GenBank/DDBJ databases">
        <title>Complete genome sequence of Malassezia restricta CBS 7877.</title>
        <authorList>
            <person name="Morand S.C."/>
            <person name="Bertignac M."/>
            <person name="Iltis A."/>
            <person name="Kolder I."/>
            <person name="Pirovano W."/>
            <person name="Jourdain R."/>
            <person name="Clavaud C."/>
        </authorList>
    </citation>
    <scope>NUCLEOTIDE SEQUENCE [LARGE SCALE GENOMIC DNA]</scope>
    <source>
        <strain evidence="8 9">CBS 7877</strain>
    </source>
</reference>
<proteinExistence type="predicted"/>
<keyword evidence="3" id="KW-0539">Nucleus</keyword>
<feature type="domain" description="Ribonuclease H2 subunit B wHTH" evidence="6">
    <location>
        <begin position="84"/>
        <end position="185"/>
    </location>
</feature>
<sequence length="218" mass="24454">MTRPPIALAYPPDVAHAATRLWVLPHPRTGVPTYFATSQDGTNAYELLVTRPPTRSWLLRGHDDDGYVVADGAMRILSRIDPAFLLLGIFCVLDTSQQYWPLDDWLEAATDVHVQRRSMSAWPDMAAFVALPSMQTHLDRICATQEADGGRVYRLDETRIRAMLHAKAQRVCARAPEQVAAQAWRTLDASASDADVDSAQQEVARQWIEAYVPLSVRW</sequence>
<dbReference type="Pfam" id="PF09468">
    <property type="entry name" value="RNase_H2-Ydr279"/>
    <property type="match status" value="1"/>
</dbReference>
<comment type="subcellular location">
    <subcellularLocation>
        <location evidence="1">Nucleus</location>
    </subcellularLocation>
</comment>
<evidence type="ECO:0000313" key="8">
    <source>
        <dbReference type="EMBL" id="AYO44952.1"/>
    </source>
</evidence>
<evidence type="ECO:0000256" key="3">
    <source>
        <dbReference type="ARBA" id="ARBA00023242"/>
    </source>
</evidence>
<dbReference type="AlphaFoldDB" id="A0A3G2SBQ0"/>
<evidence type="ECO:0000256" key="2">
    <source>
        <dbReference type="ARBA" id="ARBA00019062"/>
    </source>
</evidence>
<dbReference type="Pfam" id="PF17745">
    <property type="entry name" value="Ydr279_N"/>
    <property type="match status" value="1"/>
</dbReference>
<comment type="function">
    <text evidence="4">Non catalytic subunit of RNase H2, an endonuclease that specifically degrades the RNA of RNA:DNA hybrids. Participates in DNA replication, possibly by mediating the removal of lagging-strand Okazaki fragment RNA primers during DNA replication. Mediates the excision of single ribonucleotides from DNA:RNA duplexes.</text>
</comment>
<dbReference type="PANTHER" id="PTHR13383">
    <property type="entry name" value="RIBONUCLEASE H2 SUBUNIT B"/>
    <property type="match status" value="1"/>
</dbReference>
<evidence type="ECO:0000256" key="1">
    <source>
        <dbReference type="ARBA" id="ARBA00004123"/>
    </source>
</evidence>
<evidence type="ECO:0000256" key="5">
    <source>
        <dbReference type="ARBA" id="ARBA00033464"/>
    </source>
</evidence>
<dbReference type="GO" id="GO:0006401">
    <property type="term" value="P:RNA catabolic process"/>
    <property type="evidence" value="ECO:0007669"/>
    <property type="project" value="TreeGrafter"/>
</dbReference>
<dbReference type="STRING" id="425264.A0A3G2SBQ0"/>
<evidence type="ECO:0000259" key="7">
    <source>
        <dbReference type="Pfam" id="PF17745"/>
    </source>
</evidence>
<dbReference type="InterPro" id="IPR040456">
    <property type="entry name" value="RNase_H2_suB"/>
</dbReference>
<evidence type="ECO:0000313" key="9">
    <source>
        <dbReference type="Proteomes" id="UP000269793"/>
    </source>
</evidence>
<dbReference type="OrthoDB" id="29098at2759"/>
<name>A0A3G2SBQ0_MALR7</name>
<gene>
    <name evidence="8" type="ORF">DNF11_4002</name>
</gene>
<dbReference type="PANTHER" id="PTHR13383:SF11">
    <property type="entry name" value="RIBONUCLEASE H2 SUBUNIT B"/>
    <property type="match status" value="1"/>
</dbReference>
<dbReference type="Proteomes" id="UP000269793">
    <property type="component" value="Chromosome IX"/>
</dbReference>
<protein>
    <recommendedName>
        <fullName evidence="2">Ribonuclease H2 subunit B</fullName>
    </recommendedName>
    <alternativeName>
        <fullName evidence="5">Ribonuclease HI subunit B</fullName>
    </alternativeName>
</protein>
<keyword evidence="9" id="KW-1185">Reference proteome</keyword>
<dbReference type="Gene3D" id="1.10.20.120">
    <property type="match status" value="1"/>
</dbReference>
<evidence type="ECO:0000259" key="6">
    <source>
        <dbReference type="Pfam" id="PF09468"/>
    </source>
</evidence>
<organism evidence="8 9">
    <name type="scientific">Malassezia restricta (strain ATCC 96810 / NBRC 103918 / CBS 7877)</name>
    <name type="common">Seborrheic dermatitis infection agent</name>
    <dbReference type="NCBI Taxonomy" id="425264"/>
    <lineage>
        <taxon>Eukaryota</taxon>
        <taxon>Fungi</taxon>
        <taxon>Dikarya</taxon>
        <taxon>Basidiomycota</taxon>
        <taxon>Ustilaginomycotina</taxon>
        <taxon>Malasseziomycetes</taxon>
        <taxon>Malasseziales</taxon>
        <taxon>Malasseziaceae</taxon>
        <taxon>Malassezia</taxon>
    </lineage>
</organism>
<dbReference type="EMBL" id="CP033156">
    <property type="protein sequence ID" value="AYO44952.1"/>
    <property type="molecule type" value="Genomic_DNA"/>
</dbReference>
<dbReference type="VEuPathDB" id="FungiDB:DNF11_4002"/>
<accession>A0A3G2SBQ0</accession>
<dbReference type="Gene3D" id="2.20.25.530">
    <property type="match status" value="1"/>
</dbReference>